<dbReference type="AlphaFoldDB" id="A0A8X8D215"/>
<proteinExistence type="predicted"/>
<protein>
    <submittedName>
        <fullName evidence="2">Uncharacterized protein</fullName>
    </submittedName>
</protein>
<dbReference type="EMBL" id="JAAWWB010000009">
    <property type="protein sequence ID" value="KAG6775299.1"/>
    <property type="molecule type" value="Genomic_DNA"/>
</dbReference>
<sequence length="105" mass="12220">MIKLASRCGLNPIRNAYYFTKILQNLMLSFWEFKQNEMWLSTMRALPLASQEASCALMKVILLKMSRRNILNLRPGTGLYKFLILLLLMIRITSLPRSQVKRTAI</sequence>
<evidence type="ECO:0000256" key="1">
    <source>
        <dbReference type="SAM" id="Phobius"/>
    </source>
</evidence>
<accession>A0A8X8D215</accession>
<evidence type="ECO:0000313" key="3">
    <source>
        <dbReference type="Proteomes" id="UP000886885"/>
    </source>
</evidence>
<feature type="transmembrane region" description="Helical" evidence="1">
    <location>
        <begin position="78"/>
        <end position="95"/>
    </location>
</feature>
<keyword evidence="3" id="KW-1185">Reference proteome</keyword>
<reference evidence="2" key="1">
    <citation type="journal article" date="2020" name="bioRxiv">
        <title>Hybrid origin of Populus tomentosa Carr. identified through genome sequencing and phylogenomic analysis.</title>
        <authorList>
            <person name="An X."/>
            <person name="Gao K."/>
            <person name="Chen Z."/>
            <person name="Li J."/>
            <person name="Yang X."/>
            <person name="Yang X."/>
            <person name="Zhou J."/>
            <person name="Guo T."/>
            <person name="Zhao T."/>
            <person name="Huang S."/>
            <person name="Miao D."/>
            <person name="Khan W.U."/>
            <person name="Rao P."/>
            <person name="Ye M."/>
            <person name="Lei B."/>
            <person name="Liao W."/>
            <person name="Wang J."/>
            <person name="Ji L."/>
            <person name="Li Y."/>
            <person name="Guo B."/>
            <person name="Mustafa N.S."/>
            <person name="Li S."/>
            <person name="Yun Q."/>
            <person name="Keller S.R."/>
            <person name="Mao J."/>
            <person name="Zhang R."/>
            <person name="Strauss S.H."/>
        </authorList>
    </citation>
    <scope>NUCLEOTIDE SEQUENCE</scope>
    <source>
        <strain evidence="2">GM15</strain>
        <tissue evidence="2">Leaf</tissue>
    </source>
</reference>
<organism evidence="2 3">
    <name type="scientific">Populus tomentosa</name>
    <name type="common">Chinese white poplar</name>
    <dbReference type="NCBI Taxonomy" id="118781"/>
    <lineage>
        <taxon>Eukaryota</taxon>
        <taxon>Viridiplantae</taxon>
        <taxon>Streptophyta</taxon>
        <taxon>Embryophyta</taxon>
        <taxon>Tracheophyta</taxon>
        <taxon>Spermatophyta</taxon>
        <taxon>Magnoliopsida</taxon>
        <taxon>eudicotyledons</taxon>
        <taxon>Gunneridae</taxon>
        <taxon>Pentapetalae</taxon>
        <taxon>rosids</taxon>
        <taxon>fabids</taxon>
        <taxon>Malpighiales</taxon>
        <taxon>Salicaceae</taxon>
        <taxon>Saliceae</taxon>
        <taxon>Populus</taxon>
    </lineage>
</organism>
<comment type="caution">
    <text evidence="2">The sequence shown here is derived from an EMBL/GenBank/DDBJ whole genome shotgun (WGS) entry which is preliminary data.</text>
</comment>
<keyword evidence="1" id="KW-0812">Transmembrane</keyword>
<keyword evidence="1" id="KW-1133">Transmembrane helix</keyword>
<dbReference type="Proteomes" id="UP000886885">
    <property type="component" value="Chromosome 5A"/>
</dbReference>
<gene>
    <name evidence="2" type="ORF">POTOM_018743</name>
</gene>
<name>A0A8X8D215_POPTO</name>
<keyword evidence="1" id="KW-0472">Membrane</keyword>
<evidence type="ECO:0000313" key="2">
    <source>
        <dbReference type="EMBL" id="KAG6775299.1"/>
    </source>
</evidence>